<feature type="region of interest" description="Disordered" evidence="1">
    <location>
        <begin position="109"/>
        <end position="128"/>
    </location>
</feature>
<protein>
    <submittedName>
        <fullName evidence="2">Uncharacterized protein</fullName>
    </submittedName>
</protein>
<feature type="region of interest" description="Disordered" evidence="1">
    <location>
        <begin position="76"/>
        <end position="101"/>
    </location>
</feature>
<dbReference type="Proteomes" id="UP001479436">
    <property type="component" value="Unassembled WGS sequence"/>
</dbReference>
<feature type="compositionally biased region" description="Polar residues" evidence="1">
    <location>
        <begin position="159"/>
        <end position="178"/>
    </location>
</feature>
<feature type="compositionally biased region" description="Polar residues" evidence="1">
    <location>
        <begin position="109"/>
        <end position="127"/>
    </location>
</feature>
<sequence>MSRLSTGIFLKDESINFDDKLTGISLIFVTRRLRKRAQSLTIPVYVNVMRVQICSKCKQPRKGHICPYGGDITIKGDDSKVEEDSDSSTRNLSSPQSELSPTLPVINFSTIQEPSNNGQHTTQQVSTAPVAVPSLSTRISQTVHQAYTEHKAEERHQDSGISVNNGVSINGNLNSHQNPPDHILSIPHENFLASGPQIRNFDFTALSDELVQRASRLYQETDALVILYVTGSKNEQSQNSIRRFVSKPLTEHRGMFEEMDHSCIELLDFSKNTQNASHDELIGILTEKTHELYQSRRQLESLKRKLGYM</sequence>
<organism evidence="2 3">
    <name type="scientific">Basidiobolus ranarum</name>
    <dbReference type="NCBI Taxonomy" id="34480"/>
    <lineage>
        <taxon>Eukaryota</taxon>
        <taxon>Fungi</taxon>
        <taxon>Fungi incertae sedis</taxon>
        <taxon>Zoopagomycota</taxon>
        <taxon>Entomophthoromycotina</taxon>
        <taxon>Basidiobolomycetes</taxon>
        <taxon>Basidiobolales</taxon>
        <taxon>Basidiobolaceae</taxon>
        <taxon>Basidiobolus</taxon>
    </lineage>
</organism>
<gene>
    <name evidence="2" type="ORF">K7432_006881</name>
</gene>
<proteinExistence type="predicted"/>
<dbReference type="EMBL" id="JASJQH010000320">
    <property type="protein sequence ID" value="KAK9765075.1"/>
    <property type="molecule type" value="Genomic_DNA"/>
</dbReference>
<evidence type="ECO:0000313" key="2">
    <source>
        <dbReference type="EMBL" id="KAK9765075.1"/>
    </source>
</evidence>
<evidence type="ECO:0000313" key="3">
    <source>
        <dbReference type="Proteomes" id="UP001479436"/>
    </source>
</evidence>
<feature type="compositionally biased region" description="Polar residues" evidence="1">
    <location>
        <begin position="89"/>
        <end position="100"/>
    </location>
</feature>
<keyword evidence="3" id="KW-1185">Reference proteome</keyword>
<name>A0ABR2WU62_9FUNG</name>
<reference evidence="2 3" key="1">
    <citation type="submission" date="2023-04" db="EMBL/GenBank/DDBJ databases">
        <title>Genome of Basidiobolus ranarum AG-B5.</title>
        <authorList>
            <person name="Stajich J.E."/>
            <person name="Carter-House D."/>
            <person name="Gryganskyi A."/>
        </authorList>
    </citation>
    <scope>NUCLEOTIDE SEQUENCE [LARGE SCALE GENOMIC DNA]</scope>
    <source>
        <strain evidence="2 3">AG-B5</strain>
    </source>
</reference>
<accession>A0ABR2WU62</accession>
<feature type="region of interest" description="Disordered" evidence="1">
    <location>
        <begin position="150"/>
        <end position="180"/>
    </location>
</feature>
<evidence type="ECO:0000256" key="1">
    <source>
        <dbReference type="SAM" id="MobiDB-lite"/>
    </source>
</evidence>
<comment type="caution">
    <text evidence="2">The sequence shown here is derived from an EMBL/GenBank/DDBJ whole genome shotgun (WGS) entry which is preliminary data.</text>
</comment>